<dbReference type="Pfam" id="PF07500">
    <property type="entry name" value="TFIIS_M"/>
    <property type="match status" value="1"/>
</dbReference>
<organism evidence="9 10">
    <name type="scientific">Leishmania tarentolae</name>
    <name type="common">Sauroleishmania tarentolae</name>
    <dbReference type="NCBI Taxonomy" id="5689"/>
    <lineage>
        <taxon>Eukaryota</taxon>
        <taxon>Discoba</taxon>
        <taxon>Euglenozoa</taxon>
        <taxon>Kinetoplastea</taxon>
        <taxon>Metakinetoplastina</taxon>
        <taxon>Trypanosomatida</taxon>
        <taxon>Trypanosomatidae</taxon>
        <taxon>Leishmaniinae</taxon>
        <taxon>Leishmania</taxon>
        <taxon>lizard Leishmania</taxon>
    </lineage>
</organism>
<dbReference type="Gene3D" id="1.10.472.30">
    <property type="entry name" value="Transcription elongation factor S-II, central domain"/>
    <property type="match status" value="1"/>
</dbReference>
<dbReference type="InterPro" id="IPR003618">
    <property type="entry name" value="TFIIS_cen_dom"/>
</dbReference>
<evidence type="ECO:0000313" key="9">
    <source>
        <dbReference type="EMBL" id="GET88864.1"/>
    </source>
</evidence>
<dbReference type="OrthoDB" id="44867at2759"/>
<dbReference type="GO" id="GO:0005634">
    <property type="term" value="C:nucleus"/>
    <property type="evidence" value="ECO:0007669"/>
    <property type="project" value="TreeGrafter"/>
</dbReference>
<evidence type="ECO:0000313" key="10">
    <source>
        <dbReference type="Proteomes" id="UP000419144"/>
    </source>
</evidence>
<keyword evidence="9" id="KW-0648">Protein biosynthesis</keyword>
<proteinExistence type="predicted"/>
<reference evidence="9" key="1">
    <citation type="submission" date="2019-11" db="EMBL/GenBank/DDBJ databases">
        <title>Leishmania tarentolae CDS.</title>
        <authorList>
            <person name="Goto Y."/>
            <person name="Yamagishi J."/>
        </authorList>
    </citation>
    <scope>NUCLEOTIDE SEQUENCE [LARGE SCALE GENOMIC DNA]</scope>
    <source>
        <strain evidence="9">Parrot Tar II</strain>
    </source>
</reference>
<keyword evidence="3" id="KW-0862">Zinc</keyword>
<dbReference type="CDD" id="cd13749">
    <property type="entry name" value="Zn-ribbon_TFIIS"/>
    <property type="match status" value="1"/>
</dbReference>
<dbReference type="VEuPathDB" id="TriTrypDB:LtaPh_2402000"/>
<comment type="caution">
    <text evidence="9">The sequence shown here is derived from an EMBL/GenBank/DDBJ whole genome shotgun (WGS) entry which is preliminary data.</text>
</comment>
<sequence>MSDSVHSPASSEALPSPPCSTPLCDGQMHSVTPLAAPSQLAEDAQNLSAACSLKRPRVAEPITHFLTPNVLGGLSQSSNSVSPSTAAVTAERTPRDTPADIEAVAHKQARVDTTSVTPRSPYSNLPRKMPRKTPVSSPASSLANSTLVTPPTAVTTPRACTPTPTVTAAAKRATLHQRWAALLHGVLMKERPSNECEVVMNLCMRIVEAIPGDLEQSKDTFQTLLFNMKDTKNGQLRRKVVEGELLVERLVTMNDLELANPELRKHIEEKIEERSKDTNLSEIRKAMRTSNSTLFKCRVCGARDSSWEQRQTRSGDEPMTVIITCNKCNTQWRKY</sequence>
<evidence type="ECO:0000256" key="3">
    <source>
        <dbReference type="ARBA" id="ARBA00022833"/>
    </source>
</evidence>
<feature type="domain" description="TFIIS-type" evidence="7">
    <location>
        <begin position="293"/>
        <end position="333"/>
    </location>
</feature>
<feature type="compositionally biased region" description="Polar residues" evidence="6">
    <location>
        <begin position="134"/>
        <end position="145"/>
    </location>
</feature>
<protein>
    <submittedName>
        <fullName evidence="9">Transcription elongation factor, putative</fullName>
    </submittedName>
</protein>
<dbReference type="Pfam" id="PF01096">
    <property type="entry name" value="Zn_ribbon_TFIIS"/>
    <property type="match status" value="1"/>
</dbReference>
<name>A0A640KII6_LEITA</name>
<feature type="compositionally biased region" description="Polar residues" evidence="6">
    <location>
        <begin position="111"/>
        <end position="123"/>
    </location>
</feature>
<dbReference type="SMART" id="SM00440">
    <property type="entry name" value="ZnF_C2C2"/>
    <property type="match status" value="1"/>
</dbReference>
<feature type="domain" description="TFIIS central" evidence="8">
    <location>
        <begin position="175"/>
        <end position="286"/>
    </location>
</feature>
<dbReference type="EMBL" id="BLBS01000031">
    <property type="protein sequence ID" value="GET88864.1"/>
    <property type="molecule type" value="Genomic_DNA"/>
</dbReference>
<dbReference type="PROSITE" id="PS51321">
    <property type="entry name" value="TFIIS_CENTRAL"/>
    <property type="match status" value="1"/>
</dbReference>
<evidence type="ECO:0000256" key="6">
    <source>
        <dbReference type="SAM" id="MobiDB-lite"/>
    </source>
</evidence>
<dbReference type="InterPro" id="IPR001222">
    <property type="entry name" value="Znf_TFIIS"/>
</dbReference>
<dbReference type="InterPro" id="IPR036575">
    <property type="entry name" value="TFIIS_cen_dom_sf"/>
</dbReference>
<dbReference type="PROSITE" id="PS51133">
    <property type="entry name" value="ZF_TFIIS_2"/>
    <property type="match status" value="1"/>
</dbReference>
<keyword evidence="1" id="KW-0479">Metal-binding</keyword>
<feature type="compositionally biased region" description="Low complexity" evidence="6">
    <location>
        <begin position="146"/>
        <end position="161"/>
    </location>
</feature>
<feature type="compositionally biased region" description="Polar residues" evidence="6">
    <location>
        <begin position="75"/>
        <end position="87"/>
    </location>
</feature>
<gene>
    <name evidence="9" type="ORF">LtaPh_2402000</name>
</gene>
<evidence type="ECO:0000256" key="5">
    <source>
        <dbReference type="PROSITE-ProRule" id="PRU00472"/>
    </source>
</evidence>
<dbReference type="SMART" id="SM00510">
    <property type="entry name" value="TFS2M"/>
    <property type="match status" value="1"/>
</dbReference>
<keyword evidence="2 5" id="KW-0863">Zinc-finger</keyword>
<accession>A0A640KII6</accession>
<dbReference type="PANTHER" id="PTHR11477:SF0">
    <property type="entry name" value="IP08861P-RELATED"/>
    <property type="match status" value="1"/>
</dbReference>
<feature type="region of interest" description="Disordered" evidence="6">
    <location>
        <begin position="75"/>
        <end position="161"/>
    </location>
</feature>
<evidence type="ECO:0000256" key="2">
    <source>
        <dbReference type="ARBA" id="ARBA00022771"/>
    </source>
</evidence>
<dbReference type="AlphaFoldDB" id="A0A640KII6"/>
<dbReference type="PANTHER" id="PTHR11477">
    <property type="entry name" value="TRANSCRIPTION FACTOR S-II ZINC FINGER DOMAIN-CONTAINING PROTEIN"/>
    <property type="match status" value="1"/>
</dbReference>
<dbReference type="SUPFAM" id="SSF46942">
    <property type="entry name" value="Elongation factor TFIIS domain 2"/>
    <property type="match status" value="1"/>
</dbReference>
<evidence type="ECO:0000256" key="1">
    <source>
        <dbReference type="ARBA" id="ARBA00022723"/>
    </source>
</evidence>
<dbReference type="SUPFAM" id="SSF57783">
    <property type="entry name" value="Zinc beta-ribbon"/>
    <property type="match status" value="1"/>
</dbReference>
<dbReference type="Proteomes" id="UP000419144">
    <property type="component" value="Unassembled WGS sequence"/>
</dbReference>
<keyword evidence="4" id="KW-0539">Nucleus</keyword>
<dbReference type="GO" id="GO:0003676">
    <property type="term" value="F:nucleic acid binding"/>
    <property type="evidence" value="ECO:0007669"/>
    <property type="project" value="InterPro"/>
</dbReference>
<dbReference type="PROSITE" id="PS00466">
    <property type="entry name" value="ZF_TFIIS_1"/>
    <property type="match status" value="1"/>
</dbReference>
<dbReference type="Gene3D" id="2.20.25.10">
    <property type="match status" value="1"/>
</dbReference>
<evidence type="ECO:0000259" key="8">
    <source>
        <dbReference type="PROSITE" id="PS51321"/>
    </source>
</evidence>
<dbReference type="GO" id="GO:0008270">
    <property type="term" value="F:zinc ion binding"/>
    <property type="evidence" value="ECO:0007669"/>
    <property type="project" value="UniProtKB-KW"/>
</dbReference>
<feature type="region of interest" description="Disordered" evidence="6">
    <location>
        <begin position="1"/>
        <end position="25"/>
    </location>
</feature>
<keyword evidence="9" id="KW-0251">Elongation factor</keyword>
<evidence type="ECO:0000256" key="4">
    <source>
        <dbReference type="ARBA" id="ARBA00023242"/>
    </source>
</evidence>
<dbReference type="GO" id="GO:0006351">
    <property type="term" value="P:DNA-templated transcription"/>
    <property type="evidence" value="ECO:0007669"/>
    <property type="project" value="InterPro"/>
</dbReference>
<keyword evidence="10" id="KW-1185">Reference proteome</keyword>
<evidence type="ECO:0000259" key="7">
    <source>
        <dbReference type="PROSITE" id="PS51133"/>
    </source>
</evidence>
<dbReference type="GO" id="GO:0003746">
    <property type="term" value="F:translation elongation factor activity"/>
    <property type="evidence" value="ECO:0007669"/>
    <property type="project" value="UniProtKB-KW"/>
</dbReference>